<dbReference type="EMBL" id="CAJVPU010058136">
    <property type="protein sequence ID" value="CAG8773167.1"/>
    <property type="molecule type" value="Genomic_DNA"/>
</dbReference>
<keyword evidence="2" id="KW-1185">Reference proteome</keyword>
<organism evidence="1 2">
    <name type="scientific">Dentiscutata heterogama</name>
    <dbReference type="NCBI Taxonomy" id="1316150"/>
    <lineage>
        <taxon>Eukaryota</taxon>
        <taxon>Fungi</taxon>
        <taxon>Fungi incertae sedis</taxon>
        <taxon>Mucoromycota</taxon>
        <taxon>Glomeromycotina</taxon>
        <taxon>Glomeromycetes</taxon>
        <taxon>Diversisporales</taxon>
        <taxon>Gigasporaceae</taxon>
        <taxon>Dentiscutata</taxon>
    </lineage>
</organism>
<evidence type="ECO:0000313" key="1">
    <source>
        <dbReference type="EMBL" id="CAG8773167.1"/>
    </source>
</evidence>
<comment type="caution">
    <text evidence="1">The sequence shown here is derived from an EMBL/GenBank/DDBJ whole genome shotgun (WGS) entry which is preliminary data.</text>
</comment>
<protein>
    <submittedName>
        <fullName evidence="1">10902_t:CDS:1</fullName>
    </submittedName>
</protein>
<name>A0ACA9R1Y3_9GLOM</name>
<gene>
    <name evidence="1" type="ORF">DHETER_LOCUS15958</name>
</gene>
<sequence length="56" mass="6216">MMLPIYSLRSIVVGSASIGEIPRKFFSSSYTVYILVSTAADVLCLNNSSTKRWSVR</sequence>
<evidence type="ECO:0000313" key="2">
    <source>
        <dbReference type="Proteomes" id="UP000789702"/>
    </source>
</evidence>
<dbReference type="Proteomes" id="UP000789702">
    <property type="component" value="Unassembled WGS sequence"/>
</dbReference>
<reference evidence="1" key="1">
    <citation type="submission" date="2021-06" db="EMBL/GenBank/DDBJ databases">
        <authorList>
            <person name="Kallberg Y."/>
            <person name="Tangrot J."/>
            <person name="Rosling A."/>
        </authorList>
    </citation>
    <scope>NUCLEOTIDE SEQUENCE</scope>
    <source>
        <strain evidence="1">IL203A</strain>
    </source>
</reference>
<accession>A0ACA9R1Y3</accession>
<proteinExistence type="predicted"/>
<feature type="non-terminal residue" evidence="1">
    <location>
        <position position="56"/>
    </location>
</feature>